<dbReference type="NCBIfam" id="NF005683">
    <property type="entry name" value="PRK07481.1"/>
    <property type="match status" value="1"/>
</dbReference>
<evidence type="ECO:0000256" key="4">
    <source>
        <dbReference type="ARBA" id="ARBA00022679"/>
    </source>
</evidence>
<name>A0A0H2XXS7_BURO1</name>
<keyword evidence="3 7" id="KW-0032">Aminotransferase</keyword>
<evidence type="ECO:0000256" key="1">
    <source>
        <dbReference type="ARBA" id="ARBA00001933"/>
    </source>
</evidence>
<dbReference type="HOGENOM" id="CLU_016922_4_1_4"/>
<evidence type="ECO:0000256" key="3">
    <source>
        <dbReference type="ARBA" id="ARBA00022576"/>
    </source>
</evidence>
<evidence type="ECO:0000256" key="5">
    <source>
        <dbReference type="ARBA" id="ARBA00022898"/>
    </source>
</evidence>
<dbReference type="PIRSF" id="PIRSF000521">
    <property type="entry name" value="Transaminase_4ab_Lys_Orn"/>
    <property type="match status" value="1"/>
</dbReference>
<dbReference type="PANTHER" id="PTHR43094:SF1">
    <property type="entry name" value="AMINOTRANSFERASE CLASS-III"/>
    <property type="match status" value="1"/>
</dbReference>
<dbReference type="InterPro" id="IPR015421">
    <property type="entry name" value="PyrdxlP-dep_Trfase_major"/>
</dbReference>
<dbReference type="Gene3D" id="3.40.640.10">
    <property type="entry name" value="Type I PLP-dependent aspartate aminotransferase-like (Major domain)"/>
    <property type="match status" value="1"/>
</dbReference>
<evidence type="ECO:0000256" key="2">
    <source>
        <dbReference type="ARBA" id="ARBA00008954"/>
    </source>
</evidence>
<dbReference type="GO" id="GO:0008483">
    <property type="term" value="F:transaminase activity"/>
    <property type="evidence" value="ECO:0007669"/>
    <property type="project" value="UniProtKB-KW"/>
</dbReference>
<dbReference type="CDD" id="cd00610">
    <property type="entry name" value="OAT_like"/>
    <property type="match status" value="1"/>
</dbReference>
<dbReference type="GO" id="GO:0030170">
    <property type="term" value="F:pyridoxal phosphate binding"/>
    <property type="evidence" value="ECO:0007669"/>
    <property type="project" value="InterPro"/>
</dbReference>
<dbReference type="InterPro" id="IPR005814">
    <property type="entry name" value="Aminotrans_3"/>
</dbReference>
<organism evidence="7">
    <name type="scientific">Burkholderia orbicola (strain AU 1054)</name>
    <dbReference type="NCBI Taxonomy" id="331271"/>
    <lineage>
        <taxon>Bacteria</taxon>
        <taxon>Pseudomonadati</taxon>
        <taxon>Pseudomonadota</taxon>
        <taxon>Betaproteobacteria</taxon>
        <taxon>Burkholderiales</taxon>
        <taxon>Burkholderiaceae</taxon>
        <taxon>Burkholderia</taxon>
        <taxon>Burkholderia cepacia complex</taxon>
        <taxon>Burkholderia orbicola</taxon>
    </lineage>
</organism>
<dbReference type="Gene3D" id="3.90.1150.10">
    <property type="entry name" value="Aspartate Aminotransferase, domain 1"/>
    <property type="match status" value="1"/>
</dbReference>
<dbReference type="FunFam" id="3.40.640.10:FF:000014">
    <property type="entry name" value="Adenosylmethionine-8-amino-7-oxononanoate aminotransferase, probable"/>
    <property type="match status" value="1"/>
</dbReference>
<proteinExistence type="inferred from homology"/>
<sequence>MSYSESRFWHPRQHPLAASRSPIRITRGEGCYLYDDTGRPYLDAVASLFNVYVGHGRREIKEAIVRQLDELEYHPVFAGFSHPRAEELSARLIDMLQPEDMSRVIFGSGGSDAVEAALMIARQYWKVSGQPERTKFIALRQAYHGSHFGGSSVTGNTVYRRNYEPALAGCFHVETPWIYRNPFTHDPEELGRLCASLVEREILFQGPDTVAAFIAEPVQATGGIIVPPANYWPLVREVCDRHGVLLIADEVVTGFGRTGAAFGSRGWGVAPDIMCLAKGVSSGYLPLGATVVNRRIENAFASNPGGIGTLMHGYTYSGHPIVCAAALANLQIIVDEDLAGNAAREGAYLLERLQPLVDRYPVVGDVRGKGLLVGIDLVKDKATRESIEPSDGYAAALADAARDAGVLIRSLGNRLAIAPPLVIGREDVDRIVHAVEHAFETVPRWTAR</sequence>
<dbReference type="InterPro" id="IPR015422">
    <property type="entry name" value="PyrdxlP-dep_Trfase_small"/>
</dbReference>
<reference evidence="7" key="1">
    <citation type="submission" date="2006-05" db="EMBL/GenBank/DDBJ databases">
        <title>Complete sequence of chromosome 2 of Burkholderia cenocepacia AU 1054.</title>
        <authorList>
            <consortium name="US DOE Joint Genome Institute"/>
            <person name="Copeland A."/>
            <person name="Lucas S."/>
            <person name="Lapidus A."/>
            <person name="Barry K."/>
            <person name="Detter J.C."/>
            <person name="Glavina del Rio T."/>
            <person name="Hammon N."/>
            <person name="Israni S."/>
            <person name="Dalin E."/>
            <person name="Tice H."/>
            <person name="Pitluck S."/>
            <person name="Chain P."/>
            <person name="Malfatti S."/>
            <person name="Shin M."/>
            <person name="Vergez L."/>
            <person name="Schmutz J."/>
            <person name="Larimer F."/>
            <person name="Land M."/>
            <person name="Hauser L."/>
            <person name="Kyrpides N."/>
            <person name="Lykidis A."/>
            <person name="LiPuma J.J."/>
            <person name="Konstantinidis K."/>
            <person name="Tiedje J.M."/>
            <person name="Richardson P."/>
        </authorList>
    </citation>
    <scope>NUCLEOTIDE SEQUENCE [LARGE SCALE GENOMIC DNA]</scope>
    <source>
        <strain evidence="7">AU 1054</strain>
    </source>
</reference>
<keyword evidence="5 6" id="KW-0663">Pyridoxal phosphate</keyword>
<dbReference type="Pfam" id="PF00202">
    <property type="entry name" value="Aminotran_3"/>
    <property type="match status" value="1"/>
</dbReference>
<comment type="cofactor">
    <cofactor evidence="1">
        <name>pyridoxal 5'-phosphate</name>
        <dbReference type="ChEBI" id="CHEBI:597326"/>
    </cofactor>
</comment>
<dbReference type="EMBL" id="CP000379">
    <property type="protein sequence ID" value="ABF79853.1"/>
    <property type="molecule type" value="Genomic_DNA"/>
</dbReference>
<dbReference type="InterPro" id="IPR015424">
    <property type="entry name" value="PyrdxlP-dep_Trfase"/>
</dbReference>
<dbReference type="InterPro" id="IPR049704">
    <property type="entry name" value="Aminotrans_3_PPA_site"/>
</dbReference>
<dbReference type="PANTHER" id="PTHR43094">
    <property type="entry name" value="AMINOTRANSFERASE"/>
    <property type="match status" value="1"/>
</dbReference>
<gene>
    <name evidence="7" type="ordered locus">Bcen_4978</name>
</gene>
<dbReference type="AlphaFoldDB" id="A0A0H2XXS7"/>
<dbReference type="EC" id="2.6.1.-" evidence="7"/>
<evidence type="ECO:0000313" key="7">
    <source>
        <dbReference type="EMBL" id="ABF79853.1"/>
    </source>
</evidence>
<protein>
    <submittedName>
        <fullName evidence="7">Aminotransferase</fullName>
        <ecNumber evidence="7">2.6.1.-</ecNumber>
    </submittedName>
</protein>
<evidence type="ECO:0000256" key="6">
    <source>
        <dbReference type="RuleBase" id="RU003560"/>
    </source>
</evidence>
<accession>A0A0H2XXS7</accession>
<dbReference type="SUPFAM" id="SSF53383">
    <property type="entry name" value="PLP-dependent transferases"/>
    <property type="match status" value="1"/>
</dbReference>
<comment type="similarity">
    <text evidence="2 6">Belongs to the class-III pyridoxal-phosphate-dependent aminotransferase family.</text>
</comment>
<keyword evidence="4 7" id="KW-0808">Transferase</keyword>
<dbReference type="PROSITE" id="PS00600">
    <property type="entry name" value="AA_TRANSFER_CLASS_3"/>
    <property type="match status" value="1"/>
</dbReference>